<dbReference type="Proteomes" id="UP000245626">
    <property type="component" value="Unassembled WGS sequence"/>
</dbReference>
<keyword evidence="2" id="KW-1185">Reference proteome</keyword>
<name>A0ACD0NN19_9BASI</name>
<gene>
    <name evidence="1" type="ORF">IE53DRAFT_371682</name>
</gene>
<accession>A0ACD0NN19</accession>
<evidence type="ECO:0000313" key="2">
    <source>
        <dbReference type="Proteomes" id="UP000245626"/>
    </source>
</evidence>
<organism evidence="1 2">
    <name type="scientific">Violaceomyces palustris</name>
    <dbReference type="NCBI Taxonomy" id="1673888"/>
    <lineage>
        <taxon>Eukaryota</taxon>
        <taxon>Fungi</taxon>
        <taxon>Dikarya</taxon>
        <taxon>Basidiomycota</taxon>
        <taxon>Ustilaginomycotina</taxon>
        <taxon>Ustilaginomycetes</taxon>
        <taxon>Violaceomycetales</taxon>
        <taxon>Violaceomycetaceae</taxon>
        <taxon>Violaceomyces</taxon>
    </lineage>
</organism>
<dbReference type="EMBL" id="KZ820518">
    <property type="protein sequence ID" value="PWN47169.1"/>
    <property type="molecule type" value="Genomic_DNA"/>
</dbReference>
<reference evidence="1 2" key="1">
    <citation type="journal article" date="2018" name="Mol. Biol. Evol.">
        <title>Broad Genomic Sampling Reveals a Smut Pathogenic Ancestry of the Fungal Clade Ustilaginomycotina.</title>
        <authorList>
            <person name="Kijpornyongpan T."/>
            <person name="Mondo S.J."/>
            <person name="Barry K."/>
            <person name="Sandor L."/>
            <person name="Lee J."/>
            <person name="Lipzen A."/>
            <person name="Pangilinan J."/>
            <person name="LaButti K."/>
            <person name="Hainaut M."/>
            <person name="Henrissat B."/>
            <person name="Grigoriev I.V."/>
            <person name="Spatafora J.W."/>
            <person name="Aime M.C."/>
        </authorList>
    </citation>
    <scope>NUCLEOTIDE SEQUENCE [LARGE SCALE GENOMIC DNA]</scope>
    <source>
        <strain evidence="1 2">SA 807</strain>
    </source>
</reference>
<sequence length="91" mass="10232">RGDGTRVYFFTPEEIMGIFKASAPPSSNDEEVAKISSGSEGSIVFETVQMAIDRRLLVNRKERKKMYRVWMQAKFRLRGEEDGGCGSKAVP</sequence>
<evidence type="ECO:0000313" key="1">
    <source>
        <dbReference type="EMBL" id="PWN47169.1"/>
    </source>
</evidence>
<feature type="non-terminal residue" evidence="1">
    <location>
        <position position="1"/>
    </location>
</feature>
<proteinExistence type="predicted"/>
<protein>
    <submittedName>
        <fullName evidence="1">Uncharacterized protein</fullName>
    </submittedName>
</protein>